<dbReference type="InterPro" id="IPR000555">
    <property type="entry name" value="JAMM/MPN+_dom"/>
</dbReference>
<organism evidence="4 5">
    <name type="scientific">Coccomyxa subellipsoidea</name>
    <dbReference type="NCBI Taxonomy" id="248742"/>
    <lineage>
        <taxon>Eukaryota</taxon>
        <taxon>Viridiplantae</taxon>
        <taxon>Chlorophyta</taxon>
        <taxon>core chlorophytes</taxon>
        <taxon>Trebouxiophyceae</taxon>
        <taxon>Trebouxiophyceae incertae sedis</taxon>
        <taxon>Coccomyxaceae</taxon>
        <taxon>Coccomyxa</taxon>
    </lineage>
</organism>
<dbReference type="InterPro" id="IPR037518">
    <property type="entry name" value="MPN"/>
</dbReference>
<comment type="function">
    <text evidence="2">Component of the COP9 signalosome complex (CSN), a complex involved in various cellular and developmental processes.</text>
</comment>
<dbReference type="PANTHER" id="PTHR10540:SF8">
    <property type="entry name" value="COP9 SIGNALOSOME COMPLEX SUBUNIT 6"/>
    <property type="match status" value="1"/>
</dbReference>
<feature type="domain" description="MPN" evidence="3">
    <location>
        <begin position="14"/>
        <end position="152"/>
    </location>
</feature>
<dbReference type="PANTHER" id="PTHR10540">
    <property type="entry name" value="EUKARYOTIC TRANSLATION INITIATION FACTOR 3 SUBUNIT F-RELATED"/>
    <property type="match status" value="1"/>
</dbReference>
<keyword evidence="2" id="KW-0736">Signalosome</keyword>
<dbReference type="Gene3D" id="3.40.140.10">
    <property type="entry name" value="Cytidine Deaminase, domain 2"/>
    <property type="match status" value="1"/>
</dbReference>
<dbReference type="SMART" id="SM00232">
    <property type="entry name" value="JAB_MPN"/>
    <property type="match status" value="1"/>
</dbReference>
<comment type="similarity">
    <text evidence="1 2">Belongs to the peptidase M67A family. CSN6 subfamily.</text>
</comment>
<comment type="subcellular location">
    <subcellularLocation>
        <location evidence="2">Cytoplasm</location>
    </subcellularLocation>
    <subcellularLocation>
        <location evidence="2">Nucleus</location>
    </subcellularLocation>
</comment>
<evidence type="ECO:0000256" key="1">
    <source>
        <dbReference type="ARBA" id="ARBA00010893"/>
    </source>
</evidence>
<keyword evidence="5" id="KW-1185">Reference proteome</keyword>
<comment type="caution">
    <text evidence="4">The sequence shown here is derived from an EMBL/GenBank/DDBJ whole genome shotgun (WGS) entry which is preliminary data.</text>
</comment>
<name>A0ABR2YFB4_9CHLO</name>
<dbReference type="InterPro" id="IPR024969">
    <property type="entry name" value="EIF3F/CSN6-like_C"/>
</dbReference>
<sequence length="292" mass="32873">MAAGIKASSSGLQFHIHPLVLINISDHATRVRANRIGVKNKFRVLGCLLGQQSGRVVDISNSLEINYRVGEQGIVIDEAYLTRKQEQYKQTFPKLDTVGWYSTGSDMEEGDMQIHKMIMHFNESPVFLLLDPNMNRTHKDLPVSLYESELHVIDGVPQSIFVQSKYTIEIAKVLPRGNDKGTDQLTAHYMSLHAAIKMLHSRLFVLHSLLRKIIAGETRYDHALIRQAASLVRQLPAIRASNFHQSFLVDFNDAMLTVYLSGITNGIEAVNDIVEKVSTAFESKSTRRRGML</sequence>
<evidence type="ECO:0000313" key="4">
    <source>
        <dbReference type="EMBL" id="KAK9904115.1"/>
    </source>
</evidence>
<evidence type="ECO:0000256" key="2">
    <source>
        <dbReference type="RuleBase" id="RU367006"/>
    </source>
</evidence>
<dbReference type="InterPro" id="IPR033859">
    <property type="entry name" value="MPN_CSN6"/>
</dbReference>
<gene>
    <name evidence="4" type="ORF">WJX75_004893</name>
</gene>
<evidence type="ECO:0000313" key="5">
    <source>
        <dbReference type="Proteomes" id="UP001491310"/>
    </source>
</evidence>
<dbReference type="CDD" id="cd08063">
    <property type="entry name" value="MPN_CSN6"/>
    <property type="match status" value="1"/>
</dbReference>
<protein>
    <recommendedName>
        <fullName evidence="2">COP9 signalosome complex subunit 6</fullName>
    </recommendedName>
</protein>
<evidence type="ECO:0000259" key="3">
    <source>
        <dbReference type="PROSITE" id="PS50249"/>
    </source>
</evidence>
<dbReference type="PROSITE" id="PS50249">
    <property type="entry name" value="MPN"/>
    <property type="match status" value="1"/>
</dbReference>
<keyword evidence="2" id="KW-0963">Cytoplasm</keyword>
<reference evidence="4 5" key="1">
    <citation type="journal article" date="2024" name="Nat. Commun.">
        <title>Phylogenomics reveals the evolutionary origins of lichenization in chlorophyte algae.</title>
        <authorList>
            <person name="Puginier C."/>
            <person name="Libourel C."/>
            <person name="Otte J."/>
            <person name="Skaloud P."/>
            <person name="Haon M."/>
            <person name="Grisel S."/>
            <person name="Petersen M."/>
            <person name="Berrin J.G."/>
            <person name="Delaux P.M."/>
            <person name="Dal Grande F."/>
            <person name="Keller J."/>
        </authorList>
    </citation>
    <scope>NUCLEOTIDE SEQUENCE [LARGE SCALE GENOMIC DNA]</scope>
    <source>
        <strain evidence="4 5">SAG 216-7</strain>
    </source>
</reference>
<dbReference type="EMBL" id="JALJOT010000013">
    <property type="protein sequence ID" value="KAK9904115.1"/>
    <property type="molecule type" value="Genomic_DNA"/>
</dbReference>
<dbReference type="Pfam" id="PF01398">
    <property type="entry name" value="JAB"/>
    <property type="match status" value="1"/>
</dbReference>
<dbReference type="Pfam" id="PF13012">
    <property type="entry name" value="MitMem_reg"/>
    <property type="match status" value="1"/>
</dbReference>
<proteinExistence type="inferred from homology"/>
<keyword evidence="2" id="KW-0539">Nucleus</keyword>
<accession>A0ABR2YFB4</accession>
<dbReference type="Proteomes" id="UP001491310">
    <property type="component" value="Unassembled WGS sequence"/>
</dbReference>